<organism evidence="13 14">
    <name type="scientific">Trapa incisa</name>
    <dbReference type="NCBI Taxonomy" id="236973"/>
    <lineage>
        <taxon>Eukaryota</taxon>
        <taxon>Viridiplantae</taxon>
        <taxon>Streptophyta</taxon>
        <taxon>Embryophyta</taxon>
        <taxon>Tracheophyta</taxon>
        <taxon>Spermatophyta</taxon>
        <taxon>Magnoliopsida</taxon>
        <taxon>eudicotyledons</taxon>
        <taxon>Gunneridae</taxon>
        <taxon>Pentapetalae</taxon>
        <taxon>rosids</taxon>
        <taxon>malvids</taxon>
        <taxon>Myrtales</taxon>
        <taxon>Lythraceae</taxon>
        <taxon>Trapa</taxon>
    </lineage>
</organism>
<evidence type="ECO:0000256" key="7">
    <source>
        <dbReference type="ARBA" id="ARBA00025748"/>
    </source>
</evidence>
<comment type="caution">
    <text evidence="13">The sequence shown here is derived from an EMBL/GenBank/DDBJ whole genome shotgun (WGS) entry which is preliminary data.</text>
</comment>
<keyword evidence="5 10" id="KW-0804">Transcription</keyword>
<evidence type="ECO:0000256" key="1">
    <source>
        <dbReference type="ARBA" id="ARBA00004123"/>
    </source>
</evidence>
<dbReference type="PROSITE" id="PS00027">
    <property type="entry name" value="HOMEOBOX_1"/>
    <property type="match status" value="1"/>
</dbReference>
<dbReference type="InterPro" id="IPR009057">
    <property type="entry name" value="Homeodomain-like_sf"/>
</dbReference>
<feature type="coiled-coil region" evidence="11">
    <location>
        <begin position="149"/>
        <end position="183"/>
    </location>
</feature>
<evidence type="ECO:0000256" key="2">
    <source>
        <dbReference type="ARBA" id="ARBA00023015"/>
    </source>
</evidence>
<dbReference type="AlphaFoldDB" id="A0AAN7KLJ8"/>
<comment type="function">
    <text evidence="10">Transcription factor.</text>
</comment>
<gene>
    <name evidence="13" type="ORF">SAY87_032055</name>
</gene>
<dbReference type="SMART" id="SM00389">
    <property type="entry name" value="HOX"/>
    <property type="match status" value="1"/>
</dbReference>
<evidence type="ECO:0000256" key="9">
    <source>
        <dbReference type="RuleBase" id="RU000682"/>
    </source>
</evidence>
<comment type="subcellular location">
    <subcellularLocation>
        <location evidence="1 8 9">Nucleus</location>
    </subcellularLocation>
</comment>
<evidence type="ECO:0000256" key="10">
    <source>
        <dbReference type="RuleBase" id="RU369038"/>
    </source>
</evidence>
<dbReference type="InterPro" id="IPR000047">
    <property type="entry name" value="HTH_motif"/>
</dbReference>
<evidence type="ECO:0000256" key="11">
    <source>
        <dbReference type="SAM" id="Coils"/>
    </source>
</evidence>
<dbReference type="Pfam" id="PF00046">
    <property type="entry name" value="Homeodomain"/>
    <property type="match status" value="1"/>
</dbReference>
<dbReference type="InterPro" id="IPR001356">
    <property type="entry name" value="HD"/>
</dbReference>
<dbReference type="PANTHER" id="PTHR24326:SF535">
    <property type="entry name" value="HOMEOBOX-LEUCINE ZIPPER PROTEIN"/>
    <property type="match status" value="1"/>
</dbReference>
<dbReference type="Gene3D" id="1.10.10.60">
    <property type="entry name" value="Homeodomain-like"/>
    <property type="match status" value="1"/>
</dbReference>
<comment type="similarity">
    <text evidence="7 10">Belongs to the HD-ZIP homeobox family. Class I subfamily.</text>
</comment>
<evidence type="ECO:0000256" key="8">
    <source>
        <dbReference type="PROSITE-ProRule" id="PRU00108"/>
    </source>
</evidence>
<keyword evidence="11" id="KW-0175">Coiled coil</keyword>
<keyword evidence="14" id="KW-1185">Reference proteome</keyword>
<dbReference type="PANTHER" id="PTHR24326">
    <property type="entry name" value="HOMEOBOX-LEUCINE ZIPPER PROTEIN"/>
    <property type="match status" value="1"/>
</dbReference>
<keyword evidence="6 8" id="KW-0539">Nucleus</keyword>
<reference evidence="13 14" key="1">
    <citation type="journal article" date="2023" name="Hortic Res">
        <title>Pangenome of water caltrop reveals structural variations and asymmetric subgenome divergence after allopolyploidization.</title>
        <authorList>
            <person name="Zhang X."/>
            <person name="Chen Y."/>
            <person name="Wang L."/>
            <person name="Yuan Y."/>
            <person name="Fang M."/>
            <person name="Shi L."/>
            <person name="Lu R."/>
            <person name="Comes H.P."/>
            <person name="Ma Y."/>
            <person name="Chen Y."/>
            <person name="Huang G."/>
            <person name="Zhou Y."/>
            <person name="Zheng Z."/>
            <person name="Qiu Y."/>
        </authorList>
    </citation>
    <scope>NUCLEOTIDE SEQUENCE [LARGE SCALE GENOMIC DNA]</scope>
    <source>
        <tissue evidence="13">Roots</tissue>
    </source>
</reference>
<dbReference type="PROSITE" id="PS50071">
    <property type="entry name" value="HOMEOBOX_2"/>
    <property type="match status" value="1"/>
</dbReference>
<dbReference type="CDD" id="cd00086">
    <property type="entry name" value="homeodomain"/>
    <property type="match status" value="1"/>
</dbReference>
<evidence type="ECO:0000256" key="4">
    <source>
        <dbReference type="ARBA" id="ARBA00023155"/>
    </source>
</evidence>
<keyword evidence="3 8" id="KW-0238">DNA-binding</keyword>
<dbReference type="GO" id="GO:0005634">
    <property type="term" value="C:nucleus"/>
    <property type="evidence" value="ECO:0007669"/>
    <property type="project" value="UniProtKB-SubCell"/>
</dbReference>
<dbReference type="SUPFAM" id="SSF46689">
    <property type="entry name" value="Homeodomain-like"/>
    <property type="match status" value="1"/>
</dbReference>
<proteinExistence type="inferred from homology"/>
<name>A0AAN7KLJ8_9MYRT</name>
<evidence type="ECO:0000259" key="12">
    <source>
        <dbReference type="PROSITE" id="PS50071"/>
    </source>
</evidence>
<dbReference type="GO" id="GO:0000981">
    <property type="term" value="F:DNA-binding transcription factor activity, RNA polymerase II-specific"/>
    <property type="evidence" value="ECO:0007669"/>
    <property type="project" value="UniProtKB-UniRule"/>
</dbReference>
<accession>A0AAN7KLJ8</accession>
<dbReference type="InterPro" id="IPR017970">
    <property type="entry name" value="Homeobox_CS"/>
</dbReference>
<dbReference type="Pfam" id="PF02183">
    <property type="entry name" value="HALZ"/>
    <property type="match status" value="1"/>
</dbReference>
<evidence type="ECO:0000256" key="6">
    <source>
        <dbReference type="ARBA" id="ARBA00023242"/>
    </source>
</evidence>
<dbReference type="EMBL" id="JAXIOK010000005">
    <property type="protein sequence ID" value="KAK4771523.1"/>
    <property type="molecule type" value="Genomic_DNA"/>
</dbReference>
<feature type="domain" description="Homeobox" evidence="12">
    <location>
        <begin position="83"/>
        <end position="143"/>
    </location>
</feature>
<keyword evidence="2 10" id="KW-0805">Transcription regulation</keyword>
<keyword evidence="4 8" id="KW-0371">Homeobox</keyword>
<dbReference type="GO" id="GO:0045893">
    <property type="term" value="P:positive regulation of DNA-templated transcription"/>
    <property type="evidence" value="ECO:0007669"/>
    <property type="project" value="TreeGrafter"/>
</dbReference>
<dbReference type="InterPro" id="IPR045224">
    <property type="entry name" value="HDZip_class_I_plant"/>
</dbReference>
<dbReference type="FunFam" id="1.10.10.60:FF:000144">
    <property type="entry name" value="homeobox-leucine zipper protein ATHB-6-like"/>
    <property type="match status" value="1"/>
</dbReference>
<dbReference type="InterPro" id="IPR003106">
    <property type="entry name" value="Leu_zip_homeo"/>
</dbReference>
<evidence type="ECO:0000313" key="13">
    <source>
        <dbReference type="EMBL" id="KAK4771523.1"/>
    </source>
</evidence>
<evidence type="ECO:0000256" key="5">
    <source>
        <dbReference type="ARBA" id="ARBA00023163"/>
    </source>
</evidence>
<protein>
    <recommendedName>
        <fullName evidence="10">Homeobox-leucine zipper protein</fullName>
    </recommendedName>
    <alternativeName>
        <fullName evidence="10">HD-ZIP protein</fullName>
    </alternativeName>
    <alternativeName>
        <fullName evidence="10">Homeodomain transcription factor</fullName>
    </alternativeName>
</protein>
<dbReference type="GO" id="GO:0000976">
    <property type="term" value="F:transcription cis-regulatory region binding"/>
    <property type="evidence" value="ECO:0007669"/>
    <property type="project" value="UniProtKB-ARBA"/>
</dbReference>
<evidence type="ECO:0000313" key="14">
    <source>
        <dbReference type="Proteomes" id="UP001345219"/>
    </source>
</evidence>
<feature type="DNA-binding region" description="Homeobox" evidence="8">
    <location>
        <begin position="85"/>
        <end position="144"/>
    </location>
</feature>
<evidence type="ECO:0000256" key="3">
    <source>
        <dbReference type="ARBA" id="ARBA00023125"/>
    </source>
</evidence>
<dbReference type="Proteomes" id="UP001345219">
    <property type="component" value="Chromosome 24"/>
</dbReference>
<dbReference type="PRINTS" id="PR00031">
    <property type="entry name" value="HTHREPRESSR"/>
</dbReference>
<sequence>MKRLSSSEDSSAQLASLQAVKGESSTSHLQYCRWLLAGRIEAVFIKRFLSVSEEKGRKKAQIYTGEFQAMLDSLDKEEGEELGPLGDKKRRLSSFQVKALEKNFEVENKLDPESKVKLADELGLQPRQVAIWFQNRRARYKTKQLERDYSILRANYDSLKLHFDNLEQEKETLATELRELKLKLHLVEVDGGRTHSMLAQEFPLSSEPMNNASLSENNVIVAAAGPGEMNDDFTNTDPEEEPLISSSSFYDSPASEMLDWVQFSGPRSTKMDEEQQGFAAADEYCKFFWVDQTPSLHCYSPKNEYQAESCRNRPNLCNCSTWSPSKLKENERKPGRKDSDPVQCLPISCGSHQPNQPTGKTMHLDNHSIKMDSPFGLHKMLHHSYFAWCPLAGGPGISWVDADDSSFMG</sequence>